<evidence type="ECO:0000256" key="1">
    <source>
        <dbReference type="ARBA" id="ARBA00093464"/>
    </source>
</evidence>
<organism evidence="3 4">
    <name type="scientific">Ferrimonas sediminicola</name>
    <dbReference type="NCBI Taxonomy" id="2569538"/>
    <lineage>
        <taxon>Bacteria</taxon>
        <taxon>Pseudomonadati</taxon>
        <taxon>Pseudomonadota</taxon>
        <taxon>Gammaproteobacteria</taxon>
        <taxon>Alteromonadales</taxon>
        <taxon>Ferrimonadaceae</taxon>
        <taxon>Ferrimonas</taxon>
    </lineage>
</organism>
<dbReference type="Pfam" id="PF04219">
    <property type="entry name" value="DUF413"/>
    <property type="match status" value="1"/>
</dbReference>
<evidence type="ECO:0000313" key="3">
    <source>
        <dbReference type="EMBL" id="TKB50552.1"/>
    </source>
</evidence>
<keyword evidence="4" id="KW-1185">Reference proteome</keyword>
<dbReference type="OrthoDB" id="6400110at2"/>
<sequence length="113" mass="12957">MSDVDFRFGSRIFVDNKRYARGFNRSGDFTIGESNLLTNFGDTMLKLATGQIDPLSDTERRFQEVCQARADAETPLERVWLKYQKLAHGKPRFYTLHDASSVSFDLDTPIDDD</sequence>
<reference evidence="3 4" key="1">
    <citation type="submission" date="2019-04" db="EMBL/GenBank/DDBJ databases">
        <authorList>
            <person name="Hwang J.C."/>
        </authorList>
    </citation>
    <scope>NUCLEOTIDE SEQUENCE [LARGE SCALE GENOMIC DNA]</scope>
    <source>
        <strain evidence="3 4">IMCC35001</strain>
    </source>
</reference>
<dbReference type="InterPro" id="IPR007335">
    <property type="entry name" value="DUF413"/>
</dbReference>
<protein>
    <recommendedName>
        <fullName evidence="2">Macrodomain Ori protein</fullName>
    </recommendedName>
</protein>
<gene>
    <name evidence="3" type="ORF">FCL40_05220</name>
</gene>
<accession>A0A4U1BGS8</accession>
<evidence type="ECO:0000313" key="4">
    <source>
        <dbReference type="Proteomes" id="UP000305674"/>
    </source>
</evidence>
<name>A0A4U1BGS8_9GAMM</name>
<dbReference type="Proteomes" id="UP000305674">
    <property type="component" value="Unassembled WGS sequence"/>
</dbReference>
<comment type="caution">
    <text evidence="3">The sequence shown here is derived from an EMBL/GenBank/DDBJ whole genome shotgun (WGS) entry which is preliminary data.</text>
</comment>
<dbReference type="EMBL" id="SWCI01000002">
    <property type="protein sequence ID" value="TKB50552.1"/>
    <property type="molecule type" value="Genomic_DNA"/>
</dbReference>
<proteinExistence type="inferred from homology"/>
<comment type="similarity">
    <text evidence="1">Belongs to the MaoP family.</text>
</comment>
<dbReference type="AlphaFoldDB" id="A0A4U1BGS8"/>
<evidence type="ECO:0000256" key="2">
    <source>
        <dbReference type="ARBA" id="ARBA00093628"/>
    </source>
</evidence>